<feature type="domain" description="GyrI-like small molecule binding" evidence="1">
    <location>
        <begin position="149"/>
        <end position="295"/>
    </location>
</feature>
<evidence type="ECO:0000313" key="2">
    <source>
        <dbReference type="EMBL" id="RMB58567.1"/>
    </source>
</evidence>
<sequence>MKKAIIAIVLILVLGILGYLFVYPYNYQVNFEAKTNPGTLNQSIKSWNSSLENGEIIAQDGWEHLEQKIVQGDSTYIYTWDITPINDSLSKVKVRIDDKENDLPLKLAVPFKKTDFEIRTKATVKEFFDLMNSHLDEIRVTIDGKSITPATYVAYVPLKGLQIEKARGMMQYYSLLTNRMIKYDVELNGPPFVEVTEWNTKTDSIHYNFCFPIKYAKDLPEDPIIKYKRITSKEAIKATYNGNYITSDRAWYALLQYAEDNNLEVEKTPLESFFNNPNMGGDELNWRADIYMPLKAKE</sequence>
<dbReference type="OrthoDB" id="1421367at2"/>
<evidence type="ECO:0000313" key="3">
    <source>
        <dbReference type="Proteomes" id="UP000281985"/>
    </source>
</evidence>
<protein>
    <submittedName>
        <fullName evidence="2">AraC family transcriptional regulator</fullName>
    </submittedName>
</protein>
<accession>A0A3M0G336</accession>
<dbReference type="EMBL" id="REFV01000008">
    <property type="protein sequence ID" value="RMB58567.1"/>
    <property type="molecule type" value="Genomic_DNA"/>
</dbReference>
<dbReference type="RefSeq" id="WP_121917491.1">
    <property type="nucleotide sequence ID" value="NZ_REFV01000008.1"/>
</dbReference>
<proteinExistence type="predicted"/>
<dbReference type="SUPFAM" id="SSF55136">
    <property type="entry name" value="Probable bacterial effector-binding domain"/>
    <property type="match status" value="1"/>
</dbReference>
<evidence type="ECO:0000259" key="1">
    <source>
        <dbReference type="Pfam" id="PF06445"/>
    </source>
</evidence>
<dbReference type="InterPro" id="IPR011256">
    <property type="entry name" value="Reg_factor_effector_dom_sf"/>
</dbReference>
<dbReference type="InterPro" id="IPR029442">
    <property type="entry name" value="GyrI-like"/>
</dbReference>
<name>A0A3M0G336_9FLAO</name>
<keyword evidence="3" id="KW-1185">Reference proteome</keyword>
<organism evidence="2 3">
    <name type="scientific">Dokdonia sinensis</name>
    <dbReference type="NCBI Taxonomy" id="2479847"/>
    <lineage>
        <taxon>Bacteria</taxon>
        <taxon>Pseudomonadati</taxon>
        <taxon>Bacteroidota</taxon>
        <taxon>Flavobacteriia</taxon>
        <taxon>Flavobacteriales</taxon>
        <taxon>Flavobacteriaceae</taxon>
        <taxon>Dokdonia</taxon>
    </lineage>
</organism>
<dbReference type="Gene3D" id="3.20.80.10">
    <property type="entry name" value="Regulatory factor, effector binding domain"/>
    <property type="match status" value="1"/>
</dbReference>
<dbReference type="AlphaFoldDB" id="A0A3M0G336"/>
<comment type="caution">
    <text evidence="2">The sequence shown here is derived from an EMBL/GenBank/DDBJ whole genome shotgun (WGS) entry which is preliminary data.</text>
</comment>
<dbReference type="Proteomes" id="UP000281985">
    <property type="component" value="Unassembled WGS sequence"/>
</dbReference>
<gene>
    <name evidence="2" type="ORF">EAX61_09710</name>
</gene>
<dbReference type="Pfam" id="PF06445">
    <property type="entry name" value="GyrI-like"/>
    <property type="match status" value="1"/>
</dbReference>
<reference evidence="2 3" key="1">
    <citation type="submission" date="2018-10" db="EMBL/GenBank/DDBJ databases">
        <title>Dokdonia luteus sp. nov., isolated from sea water.</title>
        <authorList>
            <person name="Zhou L.Y."/>
            <person name="Du Z.J."/>
        </authorList>
    </citation>
    <scope>NUCLEOTIDE SEQUENCE [LARGE SCALE GENOMIC DNA]</scope>
    <source>
        <strain evidence="2 3">SH27</strain>
    </source>
</reference>